<dbReference type="GO" id="GO:0046047">
    <property type="term" value="P:TTP catabolic process"/>
    <property type="evidence" value="ECO:0007669"/>
    <property type="project" value="TreeGrafter"/>
</dbReference>
<reference evidence="3 4" key="1">
    <citation type="submission" date="2019-10" db="EMBL/GenBank/DDBJ databases">
        <title>Nocardia macrotermitis sp. nov. and Nocardia aurantia sp. nov., isolated from the gut of fungus growing-termite Macrotermes natalensis.</title>
        <authorList>
            <person name="Benndorf R."/>
            <person name="Schwitalla J."/>
            <person name="Martin K."/>
            <person name="De Beer W."/>
            <person name="Kaster A.-K."/>
            <person name="Vollmers J."/>
            <person name="Poulsen M."/>
            <person name="Beemelmanns C."/>
        </authorList>
    </citation>
    <scope>NUCLEOTIDE SEQUENCE [LARGE SCALE GENOMIC DNA]</scope>
    <source>
        <strain evidence="3 4">RB56</strain>
    </source>
</reference>
<sequence>MTEVGRHHAGPGLRGAESDPGGAGSGGYVSGTNPGAAARDAAAPGVGAAGVPDDGAPAVPDSGAAATEASLAVPESKFGAGGAPGADSGMYDRASPDRPGPGAGPRCRAPGDPAPPAPSPVPLPMPAAEDYRVAMDSASMARSLAEAVDVMDRLWQFGGWEVTQTHDSLRPYLLEETYELLDAIQAGDADAIREELGDLLLQVLFHSRIAEAAGEFTVDDVAATLVAKLVHRSPHLDGAPADPDADVEAKIAAQERAWEERKSAEKARRSCLDGIAMAQPALALAEKIGSRATAAGLPEDLIPEDLRLIRLGGPGSAEERLRKATLDFAARIRGAEDAAEVARGARAPLAAADWHAHWPR</sequence>
<name>A0A7K0DHG6_9NOCA</name>
<dbReference type="GO" id="GO:0047429">
    <property type="term" value="F:nucleoside triphosphate diphosphatase activity"/>
    <property type="evidence" value="ECO:0007669"/>
    <property type="project" value="TreeGrafter"/>
</dbReference>
<evidence type="ECO:0000259" key="2">
    <source>
        <dbReference type="Pfam" id="PF03819"/>
    </source>
</evidence>
<accession>A0A7K0DHG6</accession>
<dbReference type="GO" id="GO:0006203">
    <property type="term" value="P:dGTP catabolic process"/>
    <property type="evidence" value="ECO:0007669"/>
    <property type="project" value="TreeGrafter"/>
</dbReference>
<dbReference type="CDD" id="cd11528">
    <property type="entry name" value="NTP-PPase_MazG_Nterm"/>
    <property type="match status" value="1"/>
</dbReference>
<dbReference type="SUPFAM" id="SSF101386">
    <property type="entry name" value="all-alpha NTP pyrophosphatases"/>
    <property type="match status" value="1"/>
</dbReference>
<dbReference type="AlphaFoldDB" id="A0A7K0DHG6"/>
<gene>
    <name evidence="3" type="ORF">NRB56_06520</name>
</gene>
<dbReference type="InterPro" id="IPR004518">
    <property type="entry name" value="MazG-like_dom"/>
</dbReference>
<dbReference type="Proteomes" id="UP000431401">
    <property type="component" value="Unassembled WGS sequence"/>
</dbReference>
<dbReference type="GO" id="GO:0046061">
    <property type="term" value="P:dATP catabolic process"/>
    <property type="evidence" value="ECO:0007669"/>
    <property type="project" value="TreeGrafter"/>
</dbReference>
<feature type="compositionally biased region" description="Pro residues" evidence="1">
    <location>
        <begin position="112"/>
        <end position="122"/>
    </location>
</feature>
<dbReference type="Pfam" id="PF03819">
    <property type="entry name" value="MazG"/>
    <property type="match status" value="1"/>
</dbReference>
<evidence type="ECO:0000313" key="4">
    <source>
        <dbReference type="Proteomes" id="UP000431401"/>
    </source>
</evidence>
<feature type="compositionally biased region" description="Low complexity" evidence="1">
    <location>
        <begin position="30"/>
        <end position="66"/>
    </location>
</feature>
<dbReference type="InterPro" id="IPR011551">
    <property type="entry name" value="NTP_PyrPHydrolase_MazG"/>
</dbReference>
<protein>
    <recommendedName>
        <fullName evidence="2">NTP pyrophosphohydrolase MazG-like domain-containing protein</fullName>
    </recommendedName>
</protein>
<dbReference type="GO" id="GO:0046052">
    <property type="term" value="P:UTP catabolic process"/>
    <property type="evidence" value="ECO:0007669"/>
    <property type="project" value="TreeGrafter"/>
</dbReference>
<dbReference type="PANTHER" id="PTHR30522:SF0">
    <property type="entry name" value="NUCLEOSIDE TRIPHOSPHATE PYROPHOSPHOHYDROLASE"/>
    <property type="match status" value="1"/>
</dbReference>
<dbReference type="EMBL" id="WEGI01000001">
    <property type="protein sequence ID" value="MQY25097.1"/>
    <property type="molecule type" value="Genomic_DNA"/>
</dbReference>
<dbReference type="GO" id="GO:0046076">
    <property type="term" value="P:dTTP catabolic process"/>
    <property type="evidence" value="ECO:0007669"/>
    <property type="project" value="TreeGrafter"/>
</dbReference>
<evidence type="ECO:0000256" key="1">
    <source>
        <dbReference type="SAM" id="MobiDB-lite"/>
    </source>
</evidence>
<dbReference type="GO" id="GO:0046081">
    <property type="term" value="P:dUTP catabolic process"/>
    <property type="evidence" value="ECO:0007669"/>
    <property type="project" value="TreeGrafter"/>
</dbReference>
<proteinExistence type="predicted"/>
<feature type="domain" description="NTP pyrophosphohydrolase MazG-like" evidence="2">
    <location>
        <begin position="164"/>
        <end position="235"/>
    </location>
</feature>
<keyword evidence="4" id="KW-1185">Reference proteome</keyword>
<evidence type="ECO:0000313" key="3">
    <source>
        <dbReference type="EMBL" id="MQY25097.1"/>
    </source>
</evidence>
<comment type="caution">
    <text evidence="3">The sequence shown here is derived from an EMBL/GenBank/DDBJ whole genome shotgun (WGS) entry which is preliminary data.</text>
</comment>
<organism evidence="3 4">
    <name type="scientific">Nocardia aurantia</name>
    <dbReference type="NCBI Taxonomy" id="2585199"/>
    <lineage>
        <taxon>Bacteria</taxon>
        <taxon>Bacillati</taxon>
        <taxon>Actinomycetota</taxon>
        <taxon>Actinomycetes</taxon>
        <taxon>Mycobacteriales</taxon>
        <taxon>Nocardiaceae</taxon>
        <taxon>Nocardia</taxon>
    </lineage>
</organism>
<dbReference type="PANTHER" id="PTHR30522">
    <property type="entry name" value="NUCLEOSIDE TRIPHOSPHATE PYROPHOSPHOHYDROLASE"/>
    <property type="match status" value="1"/>
</dbReference>
<dbReference type="Gene3D" id="1.10.287.1080">
    <property type="entry name" value="MazG-like"/>
    <property type="match status" value="1"/>
</dbReference>
<dbReference type="InterPro" id="IPR048015">
    <property type="entry name" value="NTP-PPase_MazG-like_N"/>
</dbReference>
<feature type="region of interest" description="Disordered" evidence="1">
    <location>
        <begin position="1"/>
        <end position="122"/>
    </location>
</feature>